<evidence type="ECO:0000259" key="4">
    <source>
        <dbReference type="PROSITE" id="PS50893"/>
    </source>
</evidence>
<dbReference type="InterPro" id="IPR003439">
    <property type="entry name" value="ABC_transporter-like_ATP-bd"/>
</dbReference>
<keyword evidence="1" id="KW-0547">Nucleotide-binding</keyword>
<dbReference type="GO" id="GO:0006865">
    <property type="term" value="P:amino acid transport"/>
    <property type="evidence" value="ECO:0007669"/>
    <property type="project" value="UniProtKB-KW"/>
</dbReference>
<dbReference type="SUPFAM" id="SSF52540">
    <property type="entry name" value="P-loop containing nucleoside triphosphate hydrolases"/>
    <property type="match status" value="1"/>
</dbReference>
<dbReference type="PANTHER" id="PTHR24220:SF685">
    <property type="entry name" value="ABC TRANSPORTER RELATED"/>
    <property type="match status" value="1"/>
</dbReference>
<dbReference type="GO" id="GO:0022857">
    <property type="term" value="F:transmembrane transporter activity"/>
    <property type="evidence" value="ECO:0007669"/>
    <property type="project" value="TreeGrafter"/>
</dbReference>
<keyword evidence="3" id="KW-0029">Amino-acid transport</keyword>
<dbReference type="PROSITE" id="PS50893">
    <property type="entry name" value="ABC_TRANSPORTER_2"/>
    <property type="match status" value="1"/>
</dbReference>
<dbReference type="Pfam" id="PF09383">
    <property type="entry name" value="NIL"/>
    <property type="match status" value="1"/>
</dbReference>
<evidence type="ECO:0000256" key="2">
    <source>
        <dbReference type="ARBA" id="ARBA00022840"/>
    </source>
</evidence>
<protein>
    <submittedName>
        <fullName evidence="5">ABC transporter ATP-binding protein</fullName>
    </submittedName>
</protein>
<keyword evidence="6" id="KW-1185">Reference proteome</keyword>
<accession>A0A263D4Z0</accession>
<dbReference type="InterPro" id="IPR003593">
    <property type="entry name" value="AAA+_ATPase"/>
</dbReference>
<dbReference type="GO" id="GO:0005886">
    <property type="term" value="C:plasma membrane"/>
    <property type="evidence" value="ECO:0007669"/>
    <property type="project" value="TreeGrafter"/>
</dbReference>
<dbReference type="InParanoid" id="A0A263D4Z0"/>
<dbReference type="Gene3D" id="3.40.50.300">
    <property type="entry name" value="P-loop containing nucleotide triphosphate hydrolases"/>
    <property type="match status" value="1"/>
</dbReference>
<dbReference type="EMBL" id="NKYE01000004">
    <property type="protein sequence ID" value="OZM73520.1"/>
    <property type="molecule type" value="Genomic_DNA"/>
</dbReference>
<dbReference type="GO" id="GO:0005524">
    <property type="term" value="F:ATP binding"/>
    <property type="evidence" value="ECO:0007669"/>
    <property type="project" value="UniProtKB-KW"/>
</dbReference>
<dbReference type="OrthoDB" id="4398079at2"/>
<feature type="domain" description="ABC transporter" evidence="4">
    <location>
        <begin position="2"/>
        <end position="241"/>
    </location>
</feature>
<gene>
    <name evidence="5" type="ORF">CFN78_08220</name>
</gene>
<dbReference type="Pfam" id="PF00005">
    <property type="entry name" value="ABC_tran"/>
    <property type="match status" value="1"/>
</dbReference>
<dbReference type="GO" id="GO:0016887">
    <property type="term" value="F:ATP hydrolysis activity"/>
    <property type="evidence" value="ECO:0007669"/>
    <property type="project" value="InterPro"/>
</dbReference>
<organism evidence="5 6">
    <name type="scientific">Amycolatopsis antarctica</name>
    <dbReference type="NCBI Taxonomy" id="1854586"/>
    <lineage>
        <taxon>Bacteria</taxon>
        <taxon>Bacillati</taxon>
        <taxon>Actinomycetota</taxon>
        <taxon>Actinomycetes</taxon>
        <taxon>Pseudonocardiales</taxon>
        <taxon>Pseudonocardiaceae</taxon>
        <taxon>Amycolatopsis</taxon>
    </lineage>
</organism>
<dbReference type="SMART" id="SM00382">
    <property type="entry name" value="AAA"/>
    <property type="match status" value="1"/>
</dbReference>
<dbReference type="InterPro" id="IPR015854">
    <property type="entry name" value="ABC_transpr_LolD-like"/>
</dbReference>
<comment type="caution">
    <text evidence="5">The sequence shown here is derived from an EMBL/GenBank/DDBJ whole genome shotgun (WGS) entry which is preliminary data.</text>
</comment>
<keyword evidence="3" id="KW-0813">Transport</keyword>
<proteinExistence type="predicted"/>
<dbReference type="InterPro" id="IPR027417">
    <property type="entry name" value="P-loop_NTPase"/>
</dbReference>
<evidence type="ECO:0000313" key="5">
    <source>
        <dbReference type="EMBL" id="OZM73520.1"/>
    </source>
</evidence>
<keyword evidence="2 5" id="KW-0067">ATP-binding</keyword>
<dbReference type="InterPro" id="IPR018449">
    <property type="entry name" value="NIL_domain"/>
</dbReference>
<dbReference type="PANTHER" id="PTHR24220">
    <property type="entry name" value="IMPORT ATP-BINDING PROTEIN"/>
    <property type="match status" value="1"/>
</dbReference>
<dbReference type="RefSeq" id="WP_094862036.1">
    <property type="nucleotide sequence ID" value="NZ_NKYE01000004.1"/>
</dbReference>
<evidence type="ECO:0000313" key="6">
    <source>
        <dbReference type="Proteomes" id="UP000242444"/>
    </source>
</evidence>
<evidence type="ECO:0000256" key="1">
    <source>
        <dbReference type="ARBA" id="ARBA00022741"/>
    </source>
</evidence>
<dbReference type="AlphaFoldDB" id="A0A263D4Z0"/>
<sequence>MITVENVSKSFAGKGSAVTALRDVSLRIPAGAMYGVVGPAGSGKSTLARCVALDERPDRGTVRLDGLDTATLQGRRLREARRQVGVVTARPELHNERTVAGNVAVPLEQLGLDAPQRRERVGTLLDLVGLARGAALRPSELTEGQRRRIAVARALATGAPVLLADDATGAIAEEETGGVLQALDRARAELGVTVLLTTQEAGIARRVCDDLAVLERGALVESGSLLGLLSDPTSRTAQALLPAIETTRAQSARYERSVDVVLVGFAAIGSLLPEAGSRFGVEVATIGGGVTRVGETPVAHFRLGLRGERSDVALAWISERGGHVTHTARGPQGVAA</sequence>
<evidence type="ECO:0000256" key="3">
    <source>
        <dbReference type="ARBA" id="ARBA00022970"/>
    </source>
</evidence>
<name>A0A263D4Z0_9PSEU</name>
<reference evidence="5 6" key="1">
    <citation type="submission" date="2017-07" db="EMBL/GenBank/DDBJ databases">
        <title>Amycolatopsis antarcticus sp. nov., isolated from the surface of an Antarcticus brown macroalga.</title>
        <authorList>
            <person name="Wang J."/>
            <person name="Leiva S."/>
            <person name="Huang J."/>
            <person name="Huang Y."/>
        </authorList>
    </citation>
    <scope>NUCLEOTIDE SEQUENCE [LARGE SCALE GENOMIC DNA]</scope>
    <source>
        <strain evidence="5 6">AU-G6</strain>
    </source>
</reference>
<dbReference type="Proteomes" id="UP000242444">
    <property type="component" value="Unassembled WGS sequence"/>
</dbReference>